<evidence type="ECO:0000256" key="2">
    <source>
        <dbReference type="ARBA" id="ARBA00022448"/>
    </source>
</evidence>
<dbReference type="PROSITE" id="PS00018">
    <property type="entry name" value="EF_HAND_1"/>
    <property type="match status" value="1"/>
</dbReference>
<dbReference type="InterPro" id="IPR036942">
    <property type="entry name" value="Beta-barrel_TonB_sf"/>
</dbReference>
<keyword evidence="6 7" id="KW-0998">Cell outer membrane</keyword>
<accession>A0A1N7RF28</accession>
<dbReference type="Gene3D" id="2.60.40.1120">
    <property type="entry name" value="Carboxypeptidase-like, regulatory domain"/>
    <property type="match status" value="1"/>
</dbReference>
<dbReference type="SUPFAM" id="SSF56935">
    <property type="entry name" value="Porins"/>
    <property type="match status" value="1"/>
</dbReference>
<evidence type="ECO:0000259" key="9">
    <source>
        <dbReference type="Pfam" id="PF07715"/>
    </source>
</evidence>
<feature type="signal peptide" evidence="8">
    <location>
        <begin position="1"/>
        <end position="22"/>
    </location>
</feature>
<dbReference type="NCBIfam" id="TIGR04056">
    <property type="entry name" value="OMP_RagA_SusC"/>
    <property type="match status" value="1"/>
</dbReference>
<reference evidence="11" key="1">
    <citation type="submission" date="2017-01" db="EMBL/GenBank/DDBJ databases">
        <authorList>
            <person name="Varghese N."/>
            <person name="Submissions S."/>
        </authorList>
    </citation>
    <scope>NUCLEOTIDE SEQUENCE [LARGE SCALE GENOMIC DNA]</scope>
    <source>
        <strain evidence="11">DSM 21054</strain>
    </source>
</reference>
<evidence type="ECO:0000313" key="11">
    <source>
        <dbReference type="Proteomes" id="UP000186917"/>
    </source>
</evidence>
<keyword evidence="2 7" id="KW-0813">Transport</keyword>
<organism evidence="10 11">
    <name type="scientific">Filimonas lacunae</name>
    <dbReference type="NCBI Taxonomy" id="477680"/>
    <lineage>
        <taxon>Bacteria</taxon>
        <taxon>Pseudomonadati</taxon>
        <taxon>Bacteroidota</taxon>
        <taxon>Chitinophagia</taxon>
        <taxon>Chitinophagales</taxon>
        <taxon>Chitinophagaceae</taxon>
        <taxon>Filimonas</taxon>
    </lineage>
</organism>
<dbReference type="InterPro" id="IPR018247">
    <property type="entry name" value="EF_Hand_1_Ca_BS"/>
</dbReference>
<protein>
    <submittedName>
        <fullName evidence="10">TonB-linked outer membrane protein, SusC/RagA family</fullName>
    </submittedName>
</protein>
<keyword evidence="8" id="KW-0732">Signal</keyword>
<dbReference type="Pfam" id="PF07715">
    <property type="entry name" value="Plug"/>
    <property type="match status" value="1"/>
</dbReference>
<dbReference type="InterPro" id="IPR008969">
    <property type="entry name" value="CarboxyPept-like_regulatory"/>
</dbReference>
<keyword evidence="4 7" id="KW-0812">Transmembrane</keyword>
<feature type="domain" description="TonB-dependent receptor plug" evidence="9">
    <location>
        <begin position="131"/>
        <end position="244"/>
    </location>
</feature>
<dbReference type="InterPro" id="IPR012910">
    <property type="entry name" value="Plug_dom"/>
</dbReference>
<evidence type="ECO:0000256" key="6">
    <source>
        <dbReference type="ARBA" id="ARBA00023237"/>
    </source>
</evidence>
<evidence type="ECO:0000256" key="5">
    <source>
        <dbReference type="ARBA" id="ARBA00023136"/>
    </source>
</evidence>
<dbReference type="Gene3D" id="2.170.130.10">
    <property type="entry name" value="TonB-dependent receptor, plug domain"/>
    <property type="match status" value="1"/>
</dbReference>
<sequence length="1058" mass="116017">MKTSLLVIGMAICAAYPAVSHAQVPLDTLRTKTVQGYKSKTITGRVTDEKGAALEHAVVQAKGTGVRTLTQDNGSFKITMPDSVKTISISHINMKFAEINISNQSNMSITMQPMETTLNDLIVVGYGTKKKSDVLGAVASIKADILEDIPVANMGSALRDRLPGVGVSIASGKPGAATTLTIRNSTIFAGASNVGVTADPLYVIDGITVTKQDFDNLDASLVESLTFLKDAAAAIYGASGAKGVVLVTTRKGRPGKTRISYSGYFGTSTEAIKPKTMSAYEHAKMLNDGYELNNTQIASRFSQADLDYLKTNPYQSWYDQIWKSGTLNRHTINVSGGTEKVTFFAGGNYYDEKGNYGDISIKKYGIRSGMTAKVTDEITATVMVAMDYSKDYRGTYKTANGETDDVSIRALYLTPKWVPLTIDGKPVNWSGPNPPGAYNPVGMQNSGNYTWNTTQGLNLNATLEYRPKYLKGLIGKFQYGKLNRNGFHKEYYPNYTVYNFVRTGQNLLLYSNTPTTSPTSKAASADQLGTSTLTASSYQIIASLAYSKHFKNQDFDIMGAMDQSEGNSMESFIYKNGQIISGVDEFWAFNNATAVIRNPSYTNSAKRSFLGRMNYTLFSKYYLEVIARYDASSNFAPGNRWGLFPSVGIGWKISDEKFFSDNITFINFLKLRANYGLVGEDRVNARLWQSRYTQTTGALLGTTSGNGLDPNIAPNPDITWEKARTINVGLDASVLNNRLTIGIDLYRRQNYDGFDKLENGALPATTGINTAVVNYGRSTTWGSEFSIGYRGVINKDWGFSTDVNFGFSNGVLEQAYYNALYIGTYGNNELGLMVGRNPQKYNSSNFGYISKGILRTQAEVDALLAKNPNYKIGGAKPQVGFLNFEDINGDGQINDLDVTTMFNRTTTVIGFGITLGVTYKTFKLSTNINLAVGGKKFVDGEAKKVPTTTQNAPSFWNDHWTPDNPNAKYPRADAPLAKENSTFWALNGTQCRINNMTLSYAVPKPLAERLGIPELRAFVTGTNLWTIINPFKYKDPYTSNFADYPTLRTISLGINATF</sequence>
<evidence type="ECO:0000256" key="7">
    <source>
        <dbReference type="PROSITE-ProRule" id="PRU01360"/>
    </source>
</evidence>
<evidence type="ECO:0000313" key="10">
    <source>
        <dbReference type="EMBL" id="SIT33768.1"/>
    </source>
</evidence>
<keyword evidence="3 7" id="KW-1134">Transmembrane beta strand</keyword>
<name>A0A1N7RF28_9BACT</name>
<dbReference type="SUPFAM" id="SSF49464">
    <property type="entry name" value="Carboxypeptidase regulatory domain-like"/>
    <property type="match status" value="1"/>
</dbReference>
<dbReference type="Gene3D" id="2.40.170.20">
    <property type="entry name" value="TonB-dependent receptor, beta-barrel domain"/>
    <property type="match status" value="1"/>
</dbReference>
<dbReference type="InterPro" id="IPR023996">
    <property type="entry name" value="TonB-dep_OMP_SusC/RagA"/>
</dbReference>
<comment type="similarity">
    <text evidence="7">Belongs to the TonB-dependent receptor family.</text>
</comment>
<gene>
    <name evidence="10" type="ORF">SAMN05421788_113112</name>
</gene>
<dbReference type="STRING" id="477680.SAMN05421788_113112"/>
<evidence type="ECO:0000256" key="4">
    <source>
        <dbReference type="ARBA" id="ARBA00022692"/>
    </source>
</evidence>
<dbReference type="AlphaFoldDB" id="A0A1N7RF28"/>
<dbReference type="Proteomes" id="UP000186917">
    <property type="component" value="Unassembled WGS sequence"/>
</dbReference>
<comment type="subcellular location">
    <subcellularLocation>
        <location evidence="1 7">Cell outer membrane</location>
        <topology evidence="1 7">Multi-pass membrane protein</topology>
    </subcellularLocation>
</comment>
<dbReference type="Pfam" id="PF13715">
    <property type="entry name" value="CarbopepD_reg_2"/>
    <property type="match status" value="1"/>
</dbReference>
<proteinExistence type="inferred from homology"/>
<feature type="chain" id="PRO_5012365442" evidence="8">
    <location>
        <begin position="23"/>
        <end position="1058"/>
    </location>
</feature>
<dbReference type="InterPro" id="IPR037066">
    <property type="entry name" value="Plug_dom_sf"/>
</dbReference>
<evidence type="ECO:0000256" key="8">
    <source>
        <dbReference type="SAM" id="SignalP"/>
    </source>
</evidence>
<dbReference type="OrthoDB" id="601301at2"/>
<keyword evidence="11" id="KW-1185">Reference proteome</keyword>
<dbReference type="PROSITE" id="PS52016">
    <property type="entry name" value="TONB_DEPENDENT_REC_3"/>
    <property type="match status" value="1"/>
</dbReference>
<evidence type="ECO:0000256" key="3">
    <source>
        <dbReference type="ARBA" id="ARBA00022452"/>
    </source>
</evidence>
<dbReference type="EMBL" id="FTOR01000013">
    <property type="protein sequence ID" value="SIT33768.1"/>
    <property type="molecule type" value="Genomic_DNA"/>
</dbReference>
<dbReference type="RefSeq" id="WP_076382392.1">
    <property type="nucleotide sequence ID" value="NZ_AP017422.1"/>
</dbReference>
<dbReference type="InterPro" id="IPR039426">
    <property type="entry name" value="TonB-dep_rcpt-like"/>
</dbReference>
<evidence type="ECO:0000256" key="1">
    <source>
        <dbReference type="ARBA" id="ARBA00004571"/>
    </source>
</evidence>
<dbReference type="GO" id="GO:0009279">
    <property type="term" value="C:cell outer membrane"/>
    <property type="evidence" value="ECO:0007669"/>
    <property type="project" value="UniProtKB-SubCell"/>
</dbReference>
<keyword evidence="5 7" id="KW-0472">Membrane</keyword>